<feature type="domain" description="F-box" evidence="1">
    <location>
        <begin position="1"/>
        <end position="55"/>
    </location>
</feature>
<evidence type="ECO:0000259" key="1">
    <source>
        <dbReference type="PROSITE" id="PS50181"/>
    </source>
</evidence>
<dbReference type="OrthoDB" id="5421601at2759"/>
<protein>
    <recommendedName>
        <fullName evidence="1">F-box domain-containing protein</fullName>
    </recommendedName>
</protein>
<dbReference type="AlphaFoldDB" id="A0A8H3JAV1"/>
<evidence type="ECO:0000313" key="2">
    <source>
        <dbReference type="EMBL" id="CAF9943785.1"/>
    </source>
</evidence>
<organism evidence="2 3">
    <name type="scientific">Alectoria fallacina</name>
    <dbReference type="NCBI Taxonomy" id="1903189"/>
    <lineage>
        <taxon>Eukaryota</taxon>
        <taxon>Fungi</taxon>
        <taxon>Dikarya</taxon>
        <taxon>Ascomycota</taxon>
        <taxon>Pezizomycotina</taxon>
        <taxon>Lecanoromycetes</taxon>
        <taxon>OSLEUM clade</taxon>
        <taxon>Lecanoromycetidae</taxon>
        <taxon>Lecanorales</taxon>
        <taxon>Lecanorineae</taxon>
        <taxon>Parmeliaceae</taxon>
        <taxon>Alectoria</taxon>
    </lineage>
</organism>
<dbReference type="Proteomes" id="UP000664203">
    <property type="component" value="Unassembled WGS sequence"/>
</dbReference>
<dbReference type="InterPro" id="IPR001810">
    <property type="entry name" value="F-box_dom"/>
</dbReference>
<gene>
    <name evidence="2" type="ORF">ALECFALPRED_001284</name>
</gene>
<sequence length="476" mass="55485">MPLLPDLPNELLGQIMRYLLPDDVDSFSNSCQHFHTLSVEMFPRHKELKKEYSQVFCGVYGSHKAFNNLSLFRKILKDSEIVWYVKTMFIGLGDFHCIRKDKETWDDCHDLAVECKDGIIKTVHSCPYLDDGERERWINGVLSSDQNTTVTLLASMLPCLEYICFTDNYANEELNDELHVLVRNIDQARRLDPGGLHALSKLECVQERGQAADDLQYMPSFEPLSRLPSMRRYIGRYLYHEDGWTPPEKKSTITSLELIDCMIHIAALRSALSGIENLRDFTYESYWAWEEESMKYRVTERTRDWQPGEIILNLLEFAGHSLVNLGLTRNSRREDQRREEARGCMKRSLEGKEEKRDYRINGVFKWFMGSLRGFEVLEKIRVQNEMLVEEAPDDKIGQRVVHRLVDLLPVSISEVSLAKPLLDKEDWYRLMEGLQELRVERVPRLERVICEGLNHKGYMDTVFEADGLEFIPSEAD</sequence>
<name>A0A8H3JAV1_9LECA</name>
<dbReference type="PROSITE" id="PS50181">
    <property type="entry name" value="FBOX"/>
    <property type="match status" value="1"/>
</dbReference>
<dbReference type="CDD" id="cd09917">
    <property type="entry name" value="F-box_SF"/>
    <property type="match status" value="1"/>
</dbReference>
<accession>A0A8H3JAV1</accession>
<keyword evidence="3" id="KW-1185">Reference proteome</keyword>
<comment type="caution">
    <text evidence="2">The sequence shown here is derived from an EMBL/GenBank/DDBJ whole genome shotgun (WGS) entry which is preliminary data.</text>
</comment>
<reference evidence="2" key="1">
    <citation type="submission" date="2021-03" db="EMBL/GenBank/DDBJ databases">
        <authorList>
            <person name="Tagirdzhanova G."/>
        </authorList>
    </citation>
    <scope>NUCLEOTIDE SEQUENCE</scope>
</reference>
<proteinExistence type="predicted"/>
<evidence type="ECO:0000313" key="3">
    <source>
        <dbReference type="Proteomes" id="UP000664203"/>
    </source>
</evidence>
<dbReference type="EMBL" id="CAJPDR010001276">
    <property type="protein sequence ID" value="CAF9943785.1"/>
    <property type="molecule type" value="Genomic_DNA"/>
</dbReference>